<dbReference type="Pfam" id="PF00498">
    <property type="entry name" value="FHA"/>
    <property type="match status" value="1"/>
</dbReference>
<name>A0A803QDG0_CANSA</name>
<dbReference type="Pfam" id="PF13638">
    <property type="entry name" value="PIN_4"/>
    <property type="match status" value="1"/>
</dbReference>
<dbReference type="Gene3D" id="3.40.50.1010">
    <property type="entry name" value="5'-nuclease"/>
    <property type="match status" value="1"/>
</dbReference>
<keyword evidence="4" id="KW-1185">Reference proteome</keyword>
<dbReference type="SMART" id="SM00240">
    <property type="entry name" value="FHA"/>
    <property type="match status" value="1"/>
</dbReference>
<dbReference type="InterPro" id="IPR000253">
    <property type="entry name" value="FHA_dom"/>
</dbReference>
<feature type="region of interest" description="Disordered" evidence="1">
    <location>
        <begin position="733"/>
        <end position="754"/>
    </location>
</feature>
<dbReference type="GO" id="GO:0031965">
    <property type="term" value="C:nuclear membrane"/>
    <property type="evidence" value="ECO:0007669"/>
    <property type="project" value="TreeGrafter"/>
</dbReference>
<dbReference type="Gramene" id="evm.model.09.1126">
    <property type="protein sequence ID" value="cds.evm.model.09.1126"/>
    <property type="gene ID" value="evm.TU.09.1126"/>
</dbReference>
<dbReference type="InterPro" id="IPR002716">
    <property type="entry name" value="PIN_dom"/>
</dbReference>
<dbReference type="PANTHER" id="PTHR22593:SF8">
    <property type="entry name" value="FHA DOMAIN-CONTAINING PROTEIN PS1"/>
    <property type="match status" value="1"/>
</dbReference>
<dbReference type="EnsemblPlants" id="evm.model.09.1126">
    <property type="protein sequence ID" value="cds.evm.model.09.1126"/>
    <property type="gene ID" value="evm.TU.09.1126"/>
</dbReference>
<protein>
    <recommendedName>
        <fullName evidence="2">FHA domain-containing protein</fullName>
    </recommendedName>
</protein>
<reference evidence="3" key="2">
    <citation type="submission" date="2021-03" db="UniProtKB">
        <authorList>
            <consortium name="EnsemblPlants"/>
        </authorList>
    </citation>
    <scope>IDENTIFICATION</scope>
</reference>
<evidence type="ECO:0000259" key="2">
    <source>
        <dbReference type="PROSITE" id="PS50006"/>
    </source>
</evidence>
<dbReference type="SUPFAM" id="SSF49879">
    <property type="entry name" value="SMAD/FHA domain"/>
    <property type="match status" value="1"/>
</dbReference>
<dbReference type="Proteomes" id="UP000596661">
    <property type="component" value="Chromosome 9"/>
</dbReference>
<organism evidence="3 4">
    <name type="scientific">Cannabis sativa</name>
    <name type="common">Hemp</name>
    <name type="synonym">Marijuana</name>
    <dbReference type="NCBI Taxonomy" id="3483"/>
    <lineage>
        <taxon>Eukaryota</taxon>
        <taxon>Viridiplantae</taxon>
        <taxon>Streptophyta</taxon>
        <taxon>Embryophyta</taxon>
        <taxon>Tracheophyta</taxon>
        <taxon>Spermatophyta</taxon>
        <taxon>Magnoliopsida</taxon>
        <taxon>eudicotyledons</taxon>
        <taxon>Gunneridae</taxon>
        <taxon>Pentapetalae</taxon>
        <taxon>rosids</taxon>
        <taxon>fabids</taxon>
        <taxon>Rosales</taxon>
        <taxon>Cannabaceae</taxon>
        <taxon>Cannabis</taxon>
    </lineage>
</organism>
<sequence length="1127" mass="127850">MAATNECKLSHNQEPKIPVFTVLKNGVILKNIFIVNNNIPQIPTQEHDEILIVGRHPDCNIMLTHPSISRFHLQILSNPSLQKLSVIDLSSVHGTWVAEKKIDPCVRVELKEGDSLRIGGSSRVYRLYWIPFSQAYDLETTHVSVPDVPNPQEEIEMGLDRDENSMMIENKPIEEENNSMTVEPKANEENCEDNNHLSVVNKDMQSLDLVVEDMSSLFSDESSIITVKREIPSAPPIPENPVFVILDENDELAESPLKDVTEHNEIPILCNRLFGTDSEILTLGSDCHSSSVKDVCEIVMQERSPIRLEEEFNQFVGRHSSFSIDNEEKVELASQPFEETEIQRIDIENLTPETPDVESLSLQGKLENYTTERNSNSLVDFISAFSDGIPVASERIEEAEEKDVSVDYCEPCMGEFVKLFPAWKDVQEITDDKENQTPCLSLRKLLSESLARKDYEQKDEPSLLLGSVFAKTETQQTDIESLTPEALSDVELSLRGMNENYTSEQKSNSLVDYISACSDGIPSASERIEETEDQRLYMKGNEQKDCEPCMAESVNSSLPAWEVVQEIADDKENQTPQSLFAGGAASVISLRTGRNRLKAVQGGSDSKAVQHNQESTEEKSITKEMFTCLNREEELFTPDKENFIPTLLQQKSSRKKGTPSGVTQLGTTNCRSGTKWGAADKSISKELFSHVDGEEEEIYTPDKENCTPNTLLLKSIKKKGTLEEVKHSISCRRPSSKITSSPKMHPEGNLNSFSNEENHSLRVLQERKFVKQTSSENQVEVEKELVFNNRRLEMKRVPFQSLLVDTLENQVEFEKELVFNKRRLEMKRVPFQPLVVDAVENQLEVEKELVLNKRRPEMKRVPFQSQVVDTVENSRSEMLRPSSPTRCSSSVNYTHTVDKVTHPFSNISVRGDKRGWTIVVDTTTLLNKDSRKALQLLQGLKGLRLIIPRMVIRELDCLKRQGSLFRRKPEACLALEWIEKCMTETTWWIHVQTSVEDGRLTASTPPATPRSPFSQGSGGFYRGTNSLLPWTLMEILSPTTEDHILECALLCRKMRPDEQHVLLSDDLTLKIQRWQSSPRGQTWSVLDDVVLREKYNRYPSKKSSKGESAKGLKLILLHNSHYGQRKY</sequence>
<dbReference type="AlphaFoldDB" id="A0A803QDG0"/>
<evidence type="ECO:0000256" key="1">
    <source>
        <dbReference type="SAM" id="MobiDB-lite"/>
    </source>
</evidence>
<proteinExistence type="predicted"/>
<feature type="domain" description="FHA" evidence="2">
    <location>
        <begin position="51"/>
        <end position="102"/>
    </location>
</feature>
<dbReference type="InterPro" id="IPR008984">
    <property type="entry name" value="SMAD_FHA_dom_sf"/>
</dbReference>
<dbReference type="Gene3D" id="2.60.200.20">
    <property type="match status" value="1"/>
</dbReference>
<reference evidence="3" key="1">
    <citation type="submission" date="2018-11" db="EMBL/GenBank/DDBJ databases">
        <authorList>
            <person name="Grassa J C."/>
        </authorList>
    </citation>
    <scope>NUCLEOTIDE SEQUENCE [LARGE SCALE GENOMIC DNA]</scope>
</reference>
<accession>A0A803QDG0</accession>
<dbReference type="PROSITE" id="PS50006">
    <property type="entry name" value="FHA_DOMAIN"/>
    <property type="match status" value="1"/>
</dbReference>
<dbReference type="OMA" id="PFGSHIK"/>
<dbReference type="PANTHER" id="PTHR22593">
    <property type="entry name" value="TRANSMEMBRANE PROTEIN 18"/>
    <property type="match status" value="1"/>
</dbReference>
<dbReference type="EMBL" id="UZAU01000737">
    <property type="status" value="NOT_ANNOTATED_CDS"/>
    <property type="molecule type" value="Genomic_DNA"/>
</dbReference>
<dbReference type="CDD" id="cd22691">
    <property type="entry name" value="FHA_PS1-like"/>
    <property type="match status" value="1"/>
</dbReference>
<evidence type="ECO:0000313" key="4">
    <source>
        <dbReference type="Proteomes" id="UP000596661"/>
    </source>
</evidence>
<evidence type="ECO:0000313" key="3">
    <source>
        <dbReference type="EnsemblPlants" id="cds.evm.model.09.1126"/>
    </source>
</evidence>